<dbReference type="PANTHER" id="PTHR35271:SF1">
    <property type="entry name" value="ABC TRANSPORTER, SUBSTRATE-BINDING LIPOPROTEIN"/>
    <property type="match status" value="1"/>
</dbReference>
<dbReference type="CDD" id="cd06325">
    <property type="entry name" value="PBP1_ABC_unchar_transporter"/>
    <property type="match status" value="1"/>
</dbReference>
<dbReference type="InterPro" id="IPR007487">
    <property type="entry name" value="ABC_transpt-TYRBP-like"/>
</dbReference>
<dbReference type="AlphaFoldDB" id="A0A562RWZ0"/>
<evidence type="ECO:0000313" key="1">
    <source>
        <dbReference type="EMBL" id="TWI73627.1"/>
    </source>
</evidence>
<proteinExistence type="predicted"/>
<keyword evidence="2" id="KW-1185">Reference proteome</keyword>
<name>A0A562RWZ0_9BRAD</name>
<dbReference type="OrthoDB" id="8217060at2"/>
<protein>
    <submittedName>
        <fullName evidence="1">Putative ABC transport system substrate-binding protein</fullName>
    </submittedName>
</protein>
<evidence type="ECO:0000313" key="2">
    <source>
        <dbReference type="Proteomes" id="UP000316291"/>
    </source>
</evidence>
<comment type="caution">
    <text evidence="1">The sequence shown here is derived from an EMBL/GenBank/DDBJ whole genome shotgun (WGS) entry which is preliminary data.</text>
</comment>
<sequence>MRRREFLQLAGGASFAWPSLARAQRRATPALVAFITPFTEEMATERTLDLRAGLKQVGLVEGVDYTLALRFANGNLSRIPELTRELLELKPRVFVVVASLSALNTTRKEAPDIPLVVTGLAADPIAMGFAESYARPGGMITGNTMNAVGGEEALTTKRIGFFKELVPSVARLGMIHFADSVTPVTAGNLALSERKALQKVSEHFGFEFLNYEIRTLDDFDSAVSAGLRDNVSAFYISGDPRMNFDIPRVVTSLTKSEKPTCGVYPFWAQRGLLMSYSNDLQDMLRRAGFQVAKIIQGAKPGELPFEQAVKYTLVINMKTARRLGITPPPTLLAATDELVE</sequence>
<gene>
    <name evidence="1" type="ORF">IQ16_01765</name>
</gene>
<accession>A0A562RWZ0</accession>
<dbReference type="PANTHER" id="PTHR35271">
    <property type="entry name" value="ABC TRANSPORTER, SUBSTRATE-BINDING LIPOPROTEIN-RELATED"/>
    <property type="match status" value="1"/>
</dbReference>
<dbReference type="EMBL" id="VLLA01000003">
    <property type="protein sequence ID" value="TWI73627.1"/>
    <property type="molecule type" value="Genomic_DNA"/>
</dbReference>
<dbReference type="RefSeq" id="WP_145831389.1">
    <property type="nucleotide sequence ID" value="NZ_VLLA01000003.1"/>
</dbReference>
<dbReference type="Gene3D" id="3.40.50.2300">
    <property type="match status" value="2"/>
</dbReference>
<dbReference type="Pfam" id="PF04392">
    <property type="entry name" value="ABC_sub_bind"/>
    <property type="match status" value="1"/>
</dbReference>
<dbReference type="Proteomes" id="UP000316291">
    <property type="component" value="Unassembled WGS sequence"/>
</dbReference>
<organism evidence="1 2">
    <name type="scientific">Bradyrhizobium huanghuaihaiense</name>
    <dbReference type="NCBI Taxonomy" id="990078"/>
    <lineage>
        <taxon>Bacteria</taxon>
        <taxon>Pseudomonadati</taxon>
        <taxon>Pseudomonadota</taxon>
        <taxon>Alphaproteobacteria</taxon>
        <taxon>Hyphomicrobiales</taxon>
        <taxon>Nitrobacteraceae</taxon>
        <taxon>Bradyrhizobium</taxon>
    </lineage>
</organism>
<reference evidence="1 2" key="1">
    <citation type="journal article" date="2015" name="Stand. Genomic Sci.">
        <title>Genomic Encyclopedia of Bacterial and Archaeal Type Strains, Phase III: the genomes of soil and plant-associated and newly described type strains.</title>
        <authorList>
            <person name="Whitman W.B."/>
            <person name="Woyke T."/>
            <person name="Klenk H.P."/>
            <person name="Zhou Y."/>
            <person name="Lilburn T.G."/>
            <person name="Beck B.J."/>
            <person name="De Vos P."/>
            <person name="Vandamme P."/>
            <person name="Eisen J.A."/>
            <person name="Garrity G."/>
            <person name="Hugenholtz P."/>
            <person name="Kyrpides N.C."/>
        </authorList>
    </citation>
    <scope>NUCLEOTIDE SEQUENCE [LARGE SCALE GENOMIC DNA]</scope>
    <source>
        <strain evidence="1 2">CGMCC 1.10948</strain>
    </source>
</reference>